<dbReference type="GO" id="GO:0016746">
    <property type="term" value="F:acyltransferase activity"/>
    <property type="evidence" value="ECO:0007669"/>
    <property type="project" value="UniProtKB-KW"/>
</dbReference>
<keyword evidence="3" id="KW-1185">Reference proteome</keyword>
<dbReference type="OrthoDB" id="428260at2759"/>
<gene>
    <name evidence="2" type="primary">mokF</name>
    <name evidence="2" type="ORF">LSUE1_G007765</name>
</gene>
<dbReference type="PANTHER" id="PTHR43283:SF3">
    <property type="entry name" value="BETA-LACTAMASE FAMILY PROTEIN (AFU_ORTHOLOGUE AFUA_5G07500)"/>
    <property type="match status" value="1"/>
</dbReference>
<dbReference type="EMBL" id="QGMK01001617">
    <property type="protein sequence ID" value="TVY65742.1"/>
    <property type="molecule type" value="Genomic_DNA"/>
</dbReference>
<sequence length="222" mass="24468">MAAPHTLKASSVEAIKKTIDAATAKPDTQIPGCVFISINKNGDEILSHASGLRGVDSKEKMDLESVFWIASCTKMIGGIAVMQLVEQGKLGLDDADAIEKIAPELRDMKILKGFDEQDKPILVEKKTRITLKHLLTHTAGFGYTFFNPEIRKYGFPAGIDEFSGRAEDMTAPLLFEPGTKFNYGTNIDWAGLIVERISGLSLNDYCQKHIFAPLDIKNISFF</sequence>
<organism evidence="2 3">
    <name type="scientific">Lachnellula suecica</name>
    <dbReference type="NCBI Taxonomy" id="602035"/>
    <lineage>
        <taxon>Eukaryota</taxon>
        <taxon>Fungi</taxon>
        <taxon>Dikarya</taxon>
        <taxon>Ascomycota</taxon>
        <taxon>Pezizomycotina</taxon>
        <taxon>Leotiomycetes</taxon>
        <taxon>Helotiales</taxon>
        <taxon>Lachnaceae</taxon>
        <taxon>Lachnellula</taxon>
    </lineage>
</organism>
<keyword evidence="2" id="KW-0012">Acyltransferase</keyword>
<feature type="domain" description="Beta-lactamase-related" evidence="1">
    <location>
        <begin position="27"/>
        <end position="221"/>
    </location>
</feature>
<dbReference type="InterPro" id="IPR001466">
    <property type="entry name" value="Beta-lactam-related"/>
</dbReference>
<dbReference type="InterPro" id="IPR012338">
    <property type="entry name" value="Beta-lactam/transpept-like"/>
</dbReference>
<dbReference type="SUPFAM" id="SSF56601">
    <property type="entry name" value="beta-lactamase/transpeptidase-like"/>
    <property type="match status" value="1"/>
</dbReference>
<dbReference type="Pfam" id="PF00144">
    <property type="entry name" value="Beta-lactamase"/>
    <property type="match status" value="1"/>
</dbReference>
<dbReference type="PANTHER" id="PTHR43283">
    <property type="entry name" value="BETA-LACTAMASE-RELATED"/>
    <property type="match status" value="1"/>
</dbReference>
<name>A0A8T9C1J8_9HELO</name>
<evidence type="ECO:0000313" key="2">
    <source>
        <dbReference type="EMBL" id="TVY65742.1"/>
    </source>
</evidence>
<proteinExistence type="predicted"/>
<dbReference type="InterPro" id="IPR050789">
    <property type="entry name" value="Diverse_Enzym_Activities"/>
</dbReference>
<feature type="non-terminal residue" evidence="2">
    <location>
        <position position="222"/>
    </location>
</feature>
<keyword evidence="2" id="KW-0808">Transferase</keyword>
<comment type="caution">
    <text evidence="2">The sequence shown here is derived from an EMBL/GenBank/DDBJ whole genome shotgun (WGS) entry which is preliminary data.</text>
</comment>
<protein>
    <submittedName>
        <fullName evidence="2">Acyltransferase mokF</fullName>
    </submittedName>
</protein>
<reference evidence="2 3" key="1">
    <citation type="submission" date="2018-05" db="EMBL/GenBank/DDBJ databases">
        <title>Genome sequencing and assembly of the regulated plant pathogen Lachnellula willkommii and related sister species for the development of diagnostic species identification markers.</title>
        <authorList>
            <person name="Giroux E."/>
            <person name="Bilodeau G."/>
        </authorList>
    </citation>
    <scope>NUCLEOTIDE SEQUENCE [LARGE SCALE GENOMIC DNA]</scope>
    <source>
        <strain evidence="2 3">CBS 268.59</strain>
    </source>
</reference>
<accession>A0A8T9C1J8</accession>
<evidence type="ECO:0000259" key="1">
    <source>
        <dbReference type="Pfam" id="PF00144"/>
    </source>
</evidence>
<dbReference type="Proteomes" id="UP000469558">
    <property type="component" value="Unassembled WGS sequence"/>
</dbReference>
<evidence type="ECO:0000313" key="3">
    <source>
        <dbReference type="Proteomes" id="UP000469558"/>
    </source>
</evidence>
<dbReference type="AlphaFoldDB" id="A0A8T9C1J8"/>
<dbReference type="Gene3D" id="3.40.710.10">
    <property type="entry name" value="DD-peptidase/beta-lactamase superfamily"/>
    <property type="match status" value="1"/>
</dbReference>